<dbReference type="STRING" id="1797517.A3F61_01435"/>
<comment type="caution">
    <text evidence="1">The sequence shown here is derived from an EMBL/GenBank/DDBJ whole genome shotgun (WGS) entry which is preliminary data.</text>
</comment>
<reference evidence="1 2" key="1">
    <citation type="journal article" date="2016" name="Nat. Commun.">
        <title>Thousands of microbial genomes shed light on interconnected biogeochemical processes in an aquifer system.</title>
        <authorList>
            <person name="Anantharaman K."/>
            <person name="Brown C.T."/>
            <person name="Hug L.A."/>
            <person name="Sharon I."/>
            <person name="Castelle C.J."/>
            <person name="Probst A.J."/>
            <person name="Thomas B.C."/>
            <person name="Singh A."/>
            <person name="Wilkins M.J."/>
            <person name="Karaoz U."/>
            <person name="Brodie E.L."/>
            <person name="Williams K.H."/>
            <person name="Hubbard S.S."/>
            <person name="Banfield J.F."/>
        </authorList>
    </citation>
    <scope>NUCLEOTIDE SEQUENCE [LARGE SCALE GENOMIC DNA]</scope>
</reference>
<sequence>MQTPYTKALKLLKTKQKIYKGSSCRELLSLLQENSLAYNYKYLSKKKSWKIDEPLTIIYIKKSKKYPAGHFLVWYRNKWMDPWINFRVGAKVAKAKSGFRKDLPGKPIYALFPKP</sequence>
<gene>
    <name evidence="1" type="ORF">A3F61_01435</name>
</gene>
<dbReference type="AlphaFoldDB" id="A0A1G1VB28"/>
<evidence type="ECO:0000313" key="2">
    <source>
        <dbReference type="Proteomes" id="UP000178272"/>
    </source>
</evidence>
<evidence type="ECO:0008006" key="3">
    <source>
        <dbReference type="Google" id="ProtNLM"/>
    </source>
</evidence>
<accession>A0A1G1VB28</accession>
<name>A0A1G1VB28_9BACT</name>
<evidence type="ECO:0000313" key="1">
    <source>
        <dbReference type="EMBL" id="OGY12658.1"/>
    </source>
</evidence>
<protein>
    <recommendedName>
        <fullName evidence="3">NlpC/P60 domain-containing protein</fullName>
    </recommendedName>
</protein>
<dbReference type="EMBL" id="MHCA01000009">
    <property type="protein sequence ID" value="OGY12658.1"/>
    <property type="molecule type" value="Genomic_DNA"/>
</dbReference>
<dbReference type="Proteomes" id="UP000178272">
    <property type="component" value="Unassembled WGS sequence"/>
</dbReference>
<organism evidence="1 2">
    <name type="scientific">Candidatus Blackburnbacteria bacterium RIFCSPHIGHO2_12_FULL_41_13b</name>
    <dbReference type="NCBI Taxonomy" id="1797517"/>
    <lineage>
        <taxon>Bacteria</taxon>
        <taxon>Candidatus Blackburniibacteriota</taxon>
    </lineage>
</organism>
<proteinExistence type="predicted"/>